<sequence>MSINGLITRESPTAPFVPLEGEKSKGYCPTSILQLFPLGPNGKAVRNYEHAMTLKGRLFVTSLRVVFVSEKTSQDEKAPKGSPGSIDNVAILYRQMTFQGRDDVPPHLVMPWLGSNYVSFKFNILPEQIEGNRNWLNFMYTWEANAYVEGNRSGLRDIFVLHSTLKEAITDHLTSQNAGQPTEDVEPLPFYEP</sequence>
<keyword evidence="3" id="KW-1185">Reference proteome</keyword>
<gene>
    <name evidence="2" type="ORF">LAMI_0A03730G</name>
</gene>
<protein>
    <submittedName>
        <fullName evidence="2">LAMI_0A03730g1_1</fullName>
    </submittedName>
</protein>
<organism evidence="2 3">
    <name type="scientific">Lachancea mirantina</name>
    <dbReference type="NCBI Taxonomy" id="1230905"/>
    <lineage>
        <taxon>Eukaryota</taxon>
        <taxon>Fungi</taxon>
        <taxon>Dikarya</taxon>
        <taxon>Ascomycota</taxon>
        <taxon>Saccharomycotina</taxon>
        <taxon>Saccharomycetes</taxon>
        <taxon>Saccharomycetales</taxon>
        <taxon>Saccharomycetaceae</taxon>
        <taxon>Lachancea</taxon>
    </lineage>
</organism>
<dbReference type="AlphaFoldDB" id="A0A1G4INC0"/>
<feature type="region of interest" description="Disordered" evidence="1">
    <location>
        <begin position="173"/>
        <end position="193"/>
    </location>
</feature>
<dbReference type="OrthoDB" id="1259151at2759"/>
<evidence type="ECO:0000313" key="2">
    <source>
        <dbReference type="EMBL" id="SCU78179.1"/>
    </source>
</evidence>
<name>A0A1G4INC0_9SACH</name>
<accession>A0A1G4INC0</accession>
<proteinExistence type="predicted"/>
<reference evidence="2 3" key="1">
    <citation type="submission" date="2016-03" db="EMBL/GenBank/DDBJ databases">
        <authorList>
            <person name="Devillers H."/>
        </authorList>
    </citation>
    <scope>NUCLEOTIDE SEQUENCE [LARGE SCALE GENOMIC DNA]</scope>
    <source>
        <strain evidence="2">CBS 11717</strain>
    </source>
</reference>
<evidence type="ECO:0000256" key="1">
    <source>
        <dbReference type="SAM" id="MobiDB-lite"/>
    </source>
</evidence>
<dbReference type="EMBL" id="LT598462">
    <property type="protein sequence ID" value="SCU78179.1"/>
    <property type="molecule type" value="Genomic_DNA"/>
</dbReference>
<evidence type="ECO:0000313" key="3">
    <source>
        <dbReference type="Proteomes" id="UP000191024"/>
    </source>
</evidence>
<dbReference type="Proteomes" id="UP000191024">
    <property type="component" value="Chromosome A"/>
</dbReference>